<dbReference type="Proteomes" id="UP000054248">
    <property type="component" value="Unassembled WGS sequence"/>
</dbReference>
<proteinExistence type="predicted"/>
<dbReference type="HOGENOM" id="CLU_1778834_0_0_1"/>
<dbReference type="EMBL" id="KN823472">
    <property type="protein sequence ID" value="KIO16854.1"/>
    <property type="molecule type" value="Genomic_DNA"/>
</dbReference>
<reference evidence="2" key="2">
    <citation type="submission" date="2015-01" db="EMBL/GenBank/DDBJ databases">
        <title>Evolutionary Origins and Diversification of the Mycorrhizal Mutualists.</title>
        <authorList>
            <consortium name="DOE Joint Genome Institute"/>
            <consortium name="Mycorrhizal Genomics Consortium"/>
            <person name="Kohler A."/>
            <person name="Kuo A."/>
            <person name="Nagy L.G."/>
            <person name="Floudas D."/>
            <person name="Copeland A."/>
            <person name="Barry K.W."/>
            <person name="Cichocki N."/>
            <person name="Veneault-Fourrey C."/>
            <person name="LaButti K."/>
            <person name="Lindquist E.A."/>
            <person name="Lipzen A."/>
            <person name="Lundell T."/>
            <person name="Morin E."/>
            <person name="Murat C."/>
            <person name="Riley R."/>
            <person name="Ohm R."/>
            <person name="Sun H."/>
            <person name="Tunlid A."/>
            <person name="Henrissat B."/>
            <person name="Grigoriev I.V."/>
            <person name="Hibbett D.S."/>
            <person name="Martin F."/>
        </authorList>
    </citation>
    <scope>NUCLEOTIDE SEQUENCE [LARGE SCALE GENOMIC DNA]</scope>
    <source>
        <strain evidence="2">MUT 4182</strain>
    </source>
</reference>
<keyword evidence="2" id="KW-1185">Reference proteome</keyword>
<organism evidence="1 2">
    <name type="scientific">Tulasnella calospora MUT 4182</name>
    <dbReference type="NCBI Taxonomy" id="1051891"/>
    <lineage>
        <taxon>Eukaryota</taxon>
        <taxon>Fungi</taxon>
        <taxon>Dikarya</taxon>
        <taxon>Basidiomycota</taxon>
        <taxon>Agaricomycotina</taxon>
        <taxon>Agaricomycetes</taxon>
        <taxon>Cantharellales</taxon>
        <taxon>Tulasnellaceae</taxon>
        <taxon>Tulasnella</taxon>
    </lineage>
</organism>
<dbReference type="AlphaFoldDB" id="A0A0C3Q2Y8"/>
<sequence>MVGISIRATKSRRTSLSPSVHYLTSLVMFDATIRDWICTLTHSDLRTARFLLQRYIELEQLAANSGTGAQGQTIQHALGLSKTALQLLGSGFKYRREDPDDPVQQALDAVDQYPPQNSSARRLLPDDRGRIESLAAATDTLKASTV</sequence>
<protein>
    <submittedName>
        <fullName evidence="1">Uncharacterized protein</fullName>
    </submittedName>
</protein>
<reference evidence="1 2" key="1">
    <citation type="submission" date="2014-04" db="EMBL/GenBank/DDBJ databases">
        <authorList>
            <consortium name="DOE Joint Genome Institute"/>
            <person name="Kuo A."/>
            <person name="Girlanda M."/>
            <person name="Perotto S."/>
            <person name="Kohler A."/>
            <person name="Nagy L.G."/>
            <person name="Floudas D."/>
            <person name="Copeland A."/>
            <person name="Barry K.W."/>
            <person name="Cichocki N."/>
            <person name="Veneault-Fourrey C."/>
            <person name="LaButti K."/>
            <person name="Lindquist E.A."/>
            <person name="Lipzen A."/>
            <person name="Lundell T."/>
            <person name="Morin E."/>
            <person name="Murat C."/>
            <person name="Sun H."/>
            <person name="Tunlid A."/>
            <person name="Henrissat B."/>
            <person name="Grigoriev I.V."/>
            <person name="Hibbett D.S."/>
            <person name="Martin F."/>
            <person name="Nordberg H.P."/>
            <person name="Cantor M.N."/>
            <person name="Hua S.X."/>
        </authorList>
    </citation>
    <scope>NUCLEOTIDE SEQUENCE [LARGE SCALE GENOMIC DNA]</scope>
    <source>
        <strain evidence="1 2">MUT 4182</strain>
    </source>
</reference>
<evidence type="ECO:0000313" key="1">
    <source>
        <dbReference type="EMBL" id="KIO16854.1"/>
    </source>
</evidence>
<gene>
    <name evidence="1" type="ORF">M407DRAFT_33494</name>
</gene>
<evidence type="ECO:0000313" key="2">
    <source>
        <dbReference type="Proteomes" id="UP000054248"/>
    </source>
</evidence>
<accession>A0A0C3Q2Y8</accession>
<name>A0A0C3Q2Y8_9AGAM</name>